<evidence type="ECO:0000256" key="6">
    <source>
        <dbReference type="SAM" id="SignalP"/>
    </source>
</evidence>
<dbReference type="EMBL" id="CP030104">
    <property type="protein sequence ID" value="AWX43520.1"/>
    <property type="molecule type" value="Genomic_DNA"/>
</dbReference>
<name>A0A2Z4LP34_9FLAO</name>
<dbReference type="InterPro" id="IPR033985">
    <property type="entry name" value="SusD-like_N"/>
</dbReference>
<keyword evidence="10" id="KW-1185">Reference proteome</keyword>
<dbReference type="KEGG" id="spon:HME9304_00509"/>
<evidence type="ECO:0008006" key="11">
    <source>
        <dbReference type="Google" id="ProtNLM"/>
    </source>
</evidence>
<evidence type="ECO:0000256" key="1">
    <source>
        <dbReference type="ARBA" id="ARBA00004442"/>
    </source>
</evidence>
<evidence type="ECO:0000256" key="2">
    <source>
        <dbReference type="ARBA" id="ARBA00006275"/>
    </source>
</evidence>
<feature type="chain" id="PRO_5016274385" description="RagB/SusD family nutrient uptake outer membrane protein" evidence="6">
    <location>
        <begin position="19"/>
        <end position="465"/>
    </location>
</feature>
<evidence type="ECO:0000313" key="10">
    <source>
        <dbReference type="Proteomes" id="UP000248536"/>
    </source>
</evidence>
<protein>
    <recommendedName>
        <fullName evidence="11">RagB/SusD family nutrient uptake outer membrane protein</fullName>
    </recommendedName>
</protein>
<dbReference type="GO" id="GO:0009279">
    <property type="term" value="C:cell outer membrane"/>
    <property type="evidence" value="ECO:0007669"/>
    <property type="project" value="UniProtKB-SubCell"/>
</dbReference>
<dbReference type="InterPro" id="IPR012944">
    <property type="entry name" value="SusD_RagB_dom"/>
</dbReference>
<sequence length="465" mass="51715">MKKIIIILITLSTISACSDSFTELAPISNRNEADFFNTADDFIASLNSSYAGLQDPGVYGRAYWTMFEMRSDNTDQGPDATGLARQYTEINAFTEDPLNEQIDIAWSASYRVVANCNIILDRIESIEIDTAIKNRIIGEALFLRSLMYYHLAVGFGNIPLQLTPFVPGDDLVQVDANTVYAQLVTDLGIAESNLPVSYPTSDVGRATKGAAATLLAKVLLTIGQDSDAETVLRRIISDYNYELVPNYADLWGDANENNVESIFEVQFISGGIGQGSTFTNDFSPSSDLQTGQGFGRNRPTDDLANAYEPDSERFNASMATSYVNNEDETVEQNYILKYQGDPPIENDSDINFVVFRYADVLLMLAEALGESPESYALINQVRSRSGLDPIDAGTPGTFEEKLLNERRLELAFENHRWADLKRFGVVVEKLIEAESDVIEVGDIRNLFFIPQREMDINTDFIQNDN</sequence>
<dbReference type="OrthoDB" id="5694214at2"/>
<reference evidence="9 10" key="1">
    <citation type="submission" date="2018-06" db="EMBL/GenBank/DDBJ databases">
        <title>Spongiibacterium sp. HME9304 Genome sequencing and assembly.</title>
        <authorList>
            <person name="Kang H."/>
            <person name="Kim H."/>
            <person name="Joh K."/>
        </authorList>
    </citation>
    <scope>NUCLEOTIDE SEQUENCE [LARGE SCALE GENOMIC DNA]</scope>
    <source>
        <strain evidence="9 10">HME9304</strain>
    </source>
</reference>
<evidence type="ECO:0000259" key="8">
    <source>
        <dbReference type="Pfam" id="PF14322"/>
    </source>
</evidence>
<feature type="signal peptide" evidence="6">
    <location>
        <begin position="1"/>
        <end position="18"/>
    </location>
</feature>
<dbReference type="Pfam" id="PF14322">
    <property type="entry name" value="SusD-like_3"/>
    <property type="match status" value="1"/>
</dbReference>
<evidence type="ECO:0000259" key="7">
    <source>
        <dbReference type="Pfam" id="PF07980"/>
    </source>
</evidence>
<dbReference type="InterPro" id="IPR011990">
    <property type="entry name" value="TPR-like_helical_dom_sf"/>
</dbReference>
<dbReference type="CDD" id="cd08977">
    <property type="entry name" value="SusD"/>
    <property type="match status" value="1"/>
</dbReference>
<feature type="domain" description="SusD-like N-terminal" evidence="8">
    <location>
        <begin position="41"/>
        <end position="220"/>
    </location>
</feature>
<keyword evidence="4" id="KW-0472">Membrane</keyword>
<dbReference type="PROSITE" id="PS51257">
    <property type="entry name" value="PROKAR_LIPOPROTEIN"/>
    <property type="match status" value="1"/>
</dbReference>
<evidence type="ECO:0000256" key="3">
    <source>
        <dbReference type="ARBA" id="ARBA00022729"/>
    </source>
</evidence>
<comment type="similarity">
    <text evidence="2">Belongs to the SusD family.</text>
</comment>
<feature type="domain" description="RagB/SusD" evidence="7">
    <location>
        <begin position="345"/>
        <end position="429"/>
    </location>
</feature>
<dbReference type="AlphaFoldDB" id="A0A2Z4LP34"/>
<accession>A0A2Z4LP34</accession>
<evidence type="ECO:0000313" key="9">
    <source>
        <dbReference type="EMBL" id="AWX43520.1"/>
    </source>
</evidence>
<proteinExistence type="inferred from homology"/>
<evidence type="ECO:0000256" key="5">
    <source>
        <dbReference type="ARBA" id="ARBA00023237"/>
    </source>
</evidence>
<dbReference type="Gene3D" id="1.25.40.390">
    <property type="match status" value="1"/>
</dbReference>
<keyword evidence="5" id="KW-0998">Cell outer membrane</keyword>
<comment type="subcellular location">
    <subcellularLocation>
        <location evidence="1">Cell outer membrane</location>
    </subcellularLocation>
</comment>
<evidence type="ECO:0000256" key="4">
    <source>
        <dbReference type="ARBA" id="ARBA00023136"/>
    </source>
</evidence>
<keyword evidence="3 6" id="KW-0732">Signal</keyword>
<dbReference type="SUPFAM" id="SSF48452">
    <property type="entry name" value="TPR-like"/>
    <property type="match status" value="1"/>
</dbReference>
<gene>
    <name evidence="9" type="ORF">HME9304_00509</name>
</gene>
<dbReference type="RefSeq" id="WP_112377087.1">
    <property type="nucleotide sequence ID" value="NZ_CP030104.1"/>
</dbReference>
<dbReference type="Pfam" id="PF07980">
    <property type="entry name" value="SusD_RagB"/>
    <property type="match status" value="1"/>
</dbReference>
<dbReference type="Proteomes" id="UP000248536">
    <property type="component" value="Chromosome"/>
</dbReference>
<organism evidence="9 10">
    <name type="scientific">Flagellimonas maritima</name>
    <dbReference type="NCBI Taxonomy" id="1383885"/>
    <lineage>
        <taxon>Bacteria</taxon>
        <taxon>Pseudomonadati</taxon>
        <taxon>Bacteroidota</taxon>
        <taxon>Flavobacteriia</taxon>
        <taxon>Flavobacteriales</taxon>
        <taxon>Flavobacteriaceae</taxon>
        <taxon>Flagellimonas</taxon>
    </lineage>
</organism>